<organism evidence="2">
    <name type="scientific">uncultured Thermomicrobiales bacterium</name>
    <dbReference type="NCBI Taxonomy" id="1645740"/>
    <lineage>
        <taxon>Bacteria</taxon>
        <taxon>Pseudomonadati</taxon>
        <taxon>Thermomicrobiota</taxon>
        <taxon>Thermomicrobia</taxon>
        <taxon>Thermomicrobiales</taxon>
        <taxon>environmental samples</taxon>
    </lineage>
</organism>
<name>A0A6J4UDM4_9BACT</name>
<reference evidence="2" key="1">
    <citation type="submission" date="2020-02" db="EMBL/GenBank/DDBJ databases">
        <authorList>
            <person name="Meier V. D."/>
        </authorList>
    </citation>
    <scope>NUCLEOTIDE SEQUENCE</scope>
    <source>
        <strain evidence="2">AVDCRST_MAG19</strain>
    </source>
</reference>
<proteinExistence type="predicted"/>
<sequence length="102" mass="10327">MPVGMGRRTPPAAQAAAPSAVPLSRPLGEGTGERRWPLSPRSSPGGSQWPPRRGMAAERAVGARSEGALGTPRSSFRTPSAGVSNRSATGSLAVLSGPKPPC</sequence>
<evidence type="ECO:0000256" key="1">
    <source>
        <dbReference type="SAM" id="MobiDB-lite"/>
    </source>
</evidence>
<protein>
    <submittedName>
        <fullName evidence="2">Uncharacterized protein</fullName>
    </submittedName>
</protein>
<feature type="compositionally biased region" description="Polar residues" evidence="1">
    <location>
        <begin position="72"/>
        <end position="90"/>
    </location>
</feature>
<feature type="compositionally biased region" description="Low complexity" evidence="1">
    <location>
        <begin position="10"/>
        <end position="22"/>
    </location>
</feature>
<dbReference type="EMBL" id="CADCWL010000020">
    <property type="protein sequence ID" value="CAA9547327.1"/>
    <property type="molecule type" value="Genomic_DNA"/>
</dbReference>
<gene>
    <name evidence="2" type="ORF">AVDCRST_MAG19-479</name>
</gene>
<evidence type="ECO:0000313" key="2">
    <source>
        <dbReference type="EMBL" id="CAA9547327.1"/>
    </source>
</evidence>
<dbReference type="AlphaFoldDB" id="A0A6J4UDM4"/>
<feature type="region of interest" description="Disordered" evidence="1">
    <location>
        <begin position="1"/>
        <end position="102"/>
    </location>
</feature>
<accession>A0A6J4UDM4</accession>